<keyword evidence="5" id="KW-0479">Metal-binding</keyword>
<evidence type="ECO:0000256" key="4">
    <source>
        <dbReference type="ARBA" id="ARBA00022691"/>
    </source>
</evidence>
<evidence type="ECO:0000256" key="7">
    <source>
        <dbReference type="ARBA" id="ARBA00023014"/>
    </source>
</evidence>
<dbReference type="SMART" id="SM00729">
    <property type="entry name" value="Elp3"/>
    <property type="match status" value="1"/>
</dbReference>
<dbReference type="Pfam" id="PF04055">
    <property type="entry name" value="Radical_SAM"/>
    <property type="match status" value="1"/>
</dbReference>
<evidence type="ECO:0000256" key="3">
    <source>
        <dbReference type="ARBA" id="ARBA00022490"/>
    </source>
</evidence>
<dbReference type="SFLD" id="SFLDG01082">
    <property type="entry name" value="B12-binding_domain_containing"/>
    <property type="match status" value="1"/>
</dbReference>
<comment type="cofactor">
    <cofactor evidence="1">
        <name>[4Fe-4S] cluster</name>
        <dbReference type="ChEBI" id="CHEBI:49883"/>
    </cofactor>
</comment>
<dbReference type="Gene3D" id="2.40.50.140">
    <property type="entry name" value="Nucleic acid-binding proteins"/>
    <property type="match status" value="1"/>
</dbReference>
<evidence type="ECO:0000259" key="8">
    <source>
        <dbReference type="PROSITE" id="PS51449"/>
    </source>
</evidence>
<evidence type="ECO:0000313" key="10">
    <source>
        <dbReference type="EMBL" id="CAB4892859.1"/>
    </source>
</evidence>
<dbReference type="Gene3D" id="3.80.30.20">
    <property type="entry name" value="tm_1862 like domain"/>
    <property type="match status" value="1"/>
</dbReference>
<dbReference type="InterPro" id="IPR058240">
    <property type="entry name" value="rSAM_sf"/>
</dbReference>
<keyword evidence="3" id="KW-0963">Cytoplasm</keyword>
<dbReference type="InterPro" id="IPR006638">
    <property type="entry name" value="Elp3/MiaA/NifB-like_rSAM"/>
</dbReference>
<accession>A0A6J7FKE1</accession>
<proteinExistence type="inferred from homology"/>
<evidence type="ECO:0000256" key="1">
    <source>
        <dbReference type="ARBA" id="ARBA00001966"/>
    </source>
</evidence>
<dbReference type="InterPro" id="IPR013848">
    <property type="entry name" value="Methylthiotransferase_N"/>
</dbReference>
<dbReference type="GO" id="GO:0005829">
    <property type="term" value="C:cytosol"/>
    <property type="evidence" value="ECO:0007669"/>
    <property type="project" value="TreeGrafter"/>
</dbReference>
<dbReference type="InterPro" id="IPR005839">
    <property type="entry name" value="Methylthiotransferase"/>
</dbReference>
<protein>
    <submittedName>
        <fullName evidence="10">Unannotated protein</fullName>
    </submittedName>
</protein>
<dbReference type="PROSITE" id="PS51918">
    <property type="entry name" value="RADICAL_SAM"/>
    <property type="match status" value="1"/>
</dbReference>
<feature type="domain" description="Radical SAM core" evidence="9">
    <location>
        <begin position="136"/>
        <end position="364"/>
    </location>
</feature>
<dbReference type="PROSITE" id="PS51449">
    <property type="entry name" value="MTTASE_N"/>
    <property type="match status" value="1"/>
</dbReference>
<dbReference type="GO" id="GO:0035599">
    <property type="term" value="F:aspartic acid methylthiotransferase activity"/>
    <property type="evidence" value="ECO:0007669"/>
    <property type="project" value="TreeGrafter"/>
</dbReference>
<dbReference type="PANTHER" id="PTHR43837:SF1">
    <property type="entry name" value="RIBOSOMAL PROTEIN US12 METHYLTHIOTRANSFERASE RIMO"/>
    <property type="match status" value="1"/>
</dbReference>
<evidence type="ECO:0000256" key="5">
    <source>
        <dbReference type="ARBA" id="ARBA00022723"/>
    </source>
</evidence>
<dbReference type="HAMAP" id="MF_01865">
    <property type="entry name" value="MTTase_RimO"/>
    <property type="match status" value="1"/>
</dbReference>
<dbReference type="NCBIfam" id="TIGR00089">
    <property type="entry name" value="MiaB/RimO family radical SAM methylthiotransferase"/>
    <property type="match status" value="1"/>
</dbReference>
<evidence type="ECO:0000259" key="9">
    <source>
        <dbReference type="PROSITE" id="PS51918"/>
    </source>
</evidence>
<dbReference type="GO" id="GO:0006400">
    <property type="term" value="P:tRNA modification"/>
    <property type="evidence" value="ECO:0007669"/>
    <property type="project" value="InterPro"/>
</dbReference>
<gene>
    <name evidence="10" type="ORF">UFOPK3376_02980</name>
</gene>
<dbReference type="InterPro" id="IPR038135">
    <property type="entry name" value="Methylthiotransferase_N_sf"/>
</dbReference>
<dbReference type="Pfam" id="PF00919">
    <property type="entry name" value="UPF0004"/>
    <property type="match status" value="1"/>
</dbReference>
<evidence type="ECO:0000256" key="2">
    <source>
        <dbReference type="ARBA" id="ARBA00022485"/>
    </source>
</evidence>
<dbReference type="GO" id="GO:0046872">
    <property type="term" value="F:metal ion binding"/>
    <property type="evidence" value="ECO:0007669"/>
    <property type="project" value="UniProtKB-KW"/>
</dbReference>
<dbReference type="InterPro" id="IPR012340">
    <property type="entry name" value="NA-bd_OB-fold"/>
</dbReference>
<keyword evidence="2" id="KW-0004">4Fe-4S</keyword>
<dbReference type="InterPro" id="IPR002792">
    <property type="entry name" value="TRAM_dom"/>
</dbReference>
<dbReference type="InterPro" id="IPR023404">
    <property type="entry name" value="rSAM_horseshoe"/>
</dbReference>
<evidence type="ECO:0000256" key="6">
    <source>
        <dbReference type="ARBA" id="ARBA00023004"/>
    </source>
</evidence>
<dbReference type="SFLD" id="SFLDG01061">
    <property type="entry name" value="methylthiotransferase"/>
    <property type="match status" value="1"/>
</dbReference>
<dbReference type="Pfam" id="PF18693">
    <property type="entry name" value="TRAM_2"/>
    <property type="match status" value="1"/>
</dbReference>
<organism evidence="10">
    <name type="scientific">freshwater metagenome</name>
    <dbReference type="NCBI Taxonomy" id="449393"/>
    <lineage>
        <taxon>unclassified sequences</taxon>
        <taxon>metagenomes</taxon>
        <taxon>ecological metagenomes</taxon>
    </lineage>
</organism>
<reference evidence="10" key="1">
    <citation type="submission" date="2020-05" db="EMBL/GenBank/DDBJ databases">
        <authorList>
            <person name="Chiriac C."/>
            <person name="Salcher M."/>
            <person name="Ghai R."/>
            <person name="Kavagutti S V."/>
        </authorList>
    </citation>
    <scope>NUCLEOTIDE SEQUENCE</scope>
</reference>
<dbReference type="InterPro" id="IPR005840">
    <property type="entry name" value="Ribosomal_uS12_MeSTrfase_RimO"/>
</dbReference>
<dbReference type="SUPFAM" id="SSF102114">
    <property type="entry name" value="Radical SAM enzymes"/>
    <property type="match status" value="1"/>
</dbReference>
<dbReference type="SFLD" id="SFLDS00029">
    <property type="entry name" value="Radical_SAM"/>
    <property type="match status" value="1"/>
</dbReference>
<sequence>MAQRFYIETLGCPKNQVDSDKLIGTLLADGMVATDDPGKADLVVVNTCAFIDEARKESIDTILALDDQRRAGARLVVTGCMAERYGAELAEALPEVDQVAGFGVSVNVLAAPKRKLIPVGSAPVPTLDLLNLPRPKSTSPWAYVKIAEGCDRSCGFCAIPSFRGPQRSRDVSSILAEVESLEAREIVLIAQDLASYGKDRPDELGAGSIVPLVKAVAAATDWVRLLYLYPSDLSDELIDAICDTGVPYFDLSLQHVSKPLLRRMRRWGDGTRFLKRINDIRDREPMAAFRSNFIVGYPGETEDDHDQLLEFVEQAQLDWCGFFAYSPEEGTYAMGLDGMVERSLMNERLAELREMQDAITASRRDALIGETLRVLVDERGVGRSHHEAPEIDGVIHVADHLGVGEFHDVHIVNALGPDLIADGAADDAGQAS</sequence>
<dbReference type="GO" id="GO:0051539">
    <property type="term" value="F:4 iron, 4 sulfur cluster binding"/>
    <property type="evidence" value="ECO:0007669"/>
    <property type="project" value="UniProtKB-KW"/>
</dbReference>
<dbReference type="CDD" id="cd01335">
    <property type="entry name" value="Radical_SAM"/>
    <property type="match status" value="1"/>
</dbReference>
<keyword evidence="7" id="KW-0411">Iron-sulfur</keyword>
<keyword evidence="4" id="KW-0949">S-adenosyl-L-methionine</keyword>
<feature type="domain" description="MTTase N-terminal" evidence="8">
    <location>
        <begin position="3"/>
        <end position="118"/>
    </location>
</feature>
<dbReference type="NCBIfam" id="TIGR01125">
    <property type="entry name" value="30S ribosomal protein S12 methylthiotransferase RimO"/>
    <property type="match status" value="1"/>
</dbReference>
<name>A0A6J7FKE1_9ZZZZ</name>
<keyword evidence="6" id="KW-0408">Iron</keyword>
<dbReference type="Gene3D" id="3.40.50.12160">
    <property type="entry name" value="Methylthiotransferase, N-terminal domain"/>
    <property type="match status" value="1"/>
</dbReference>
<dbReference type="EMBL" id="CAFBLP010000122">
    <property type="protein sequence ID" value="CAB4892859.1"/>
    <property type="molecule type" value="Genomic_DNA"/>
</dbReference>
<dbReference type="AlphaFoldDB" id="A0A6J7FKE1"/>
<dbReference type="PANTHER" id="PTHR43837">
    <property type="entry name" value="RIBOSOMAL PROTEIN S12 METHYLTHIOTRANSFERASE RIMO"/>
    <property type="match status" value="1"/>
</dbReference>
<dbReference type="InterPro" id="IPR007197">
    <property type="entry name" value="rSAM"/>
</dbReference>